<evidence type="ECO:0000313" key="2">
    <source>
        <dbReference type="Proteomes" id="UP000012073"/>
    </source>
</evidence>
<name>R7QCW2_CHOCR</name>
<protein>
    <submittedName>
        <fullName evidence="1">Uncharacterized protein</fullName>
    </submittedName>
</protein>
<dbReference type="EMBL" id="HG001736">
    <property type="protein sequence ID" value="CDF35603.1"/>
    <property type="molecule type" value="Genomic_DNA"/>
</dbReference>
<dbReference type="Proteomes" id="UP000012073">
    <property type="component" value="Unassembled WGS sequence"/>
</dbReference>
<reference evidence="2" key="1">
    <citation type="journal article" date="2013" name="Proc. Natl. Acad. Sci. U.S.A.">
        <title>Genome structure and metabolic features in the red seaweed Chondrus crispus shed light on evolution of the Archaeplastida.</title>
        <authorList>
            <person name="Collen J."/>
            <person name="Porcel B."/>
            <person name="Carre W."/>
            <person name="Ball S.G."/>
            <person name="Chaparro C."/>
            <person name="Tonon T."/>
            <person name="Barbeyron T."/>
            <person name="Michel G."/>
            <person name="Noel B."/>
            <person name="Valentin K."/>
            <person name="Elias M."/>
            <person name="Artiguenave F."/>
            <person name="Arun A."/>
            <person name="Aury J.M."/>
            <person name="Barbosa-Neto J.F."/>
            <person name="Bothwell J.H."/>
            <person name="Bouget F.Y."/>
            <person name="Brillet L."/>
            <person name="Cabello-Hurtado F."/>
            <person name="Capella-Gutierrez S."/>
            <person name="Charrier B."/>
            <person name="Cladiere L."/>
            <person name="Cock J.M."/>
            <person name="Coelho S.M."/>
            <person name="Colleoni C."/>
            <person name="Czjzek M."/>
            <person name="Da Silva C."/>
            <person name="Delage L."/>
            <person name="Denoeud F."/>
            <person name="Deschamps P."/>
            <person name="Dittami S.M."/>
            <person name="Gabaldon T."/>
            <person name="Gachon C.M."/>
            <person name="Groisillier A."/>
            <person name="Herve C."/>
            <person name="Jabbari K."/>
            <person name="Katinka M."/>
            <person name="Kloareg B."/>
            <person name="Kowalczyk N."/>
            <person name="Labadie K."/>
            <person name="Leblanc C."/>
            <person name="Lopez P.J."/>
            <person name="McLachlan D.H."/>
            <person name="Meslet-Cladiere L."/>
            <person name="Moustafa A."/>
            <person name="Nehr Z."/>
            <person name="Nyvall Collen P."/>
            <person name="Panaud O."/>
            <person name="Partensky F."/>
            <person name="Poulain J."/>
            <person name="Rensing S.A."/>
            <person name="Rousvoal S."/>
            <person name="Samson G."/>
            <person name="Symeonidi A."/>
            <person name="Weissenbach J."/>
            <person name="Zambounis A."/>
            <person name="Wincker P."/>
            <person name="Boyen C."/>
        </authorList>
    </citation>
    <scope>NUCLEOTIDE SEQUENCE [LARGE SCALE GENOMIC DNA]</scope>
    <source>
        <strain evidence="2">cv. Stackhouse</strain>
    </source>
</reference>
<dbReference type="Gramene" id="CDF35603">
    <property type="protein sequence ID" value="CDF35603"/>
    <property type="gene ID" value="CHC_T00004124001"/>
</dbReference>
<organism evidence="1 2">
    <name type="scientific">Chondrus crispus</name>
    <name type="common">Carrageen Irish moss</name>
    <name type="synonym">Polymorpha crispa</name>
    <dbReference type="NCBI Taxonomy" id="2769"/>
    <lineage>
        <taxon>Eukaryota</taxon>
        <taxon>Rhodophyta</taxon>
        <taxon>Florideophyceae</taxon>
        <taxon>Rhodymeniophycidae</taxon>
        <taxon>Gigartinales</taxon>
        <taxon>Gigartinaceae</taxon>
        <taxon>Chondrus</taxon>
    </lineage>
</organism>
<sequence>MIMRGRRGLGSPSRVFRGFRKRSHVGKDLKACKRKAERRVVVSGCKKRFHGKWDVCLRWW</sequence>
<proteinExistence type="predicted"/>
<dbReference type="AlphaFoldDB" id="R7QCW2"/>
<dbReference type="RefSeq" id="XP_005715422.1">
    <property type="nucleotide sequence ID" value="XM_005715365.1"/>
</dbReference>
<keyword evidence="2" id="KW-1185">Reference proteome</keyword>
<gene>
    <name evidence="1" type="ORF">CHC_T00004124001</name>
</gene>
<accession>R7QCW2</accession>
<evidence type="ECO:0000313" key="1">
    <source>
        <dbReference type="EMBL" id="CDF35603.1"/>
    </source>
</evidence>
<dbReference type="KEGG" id="ccp:CHC_T00004124001"/>
<dbReference type="GeneID" id="17323137"/>